<evidence type="ECO:0000313" key="4">
    <source>
        <dbReference type="Proteomes" id="UP001386955"/>
    </source>
</evidence>
<evidence type="ECO:0000256" key="2">
    <source>
        <dbReference type="SAM" id="Phobius"/>
    </source>
</evidence>
<dbReference type="FunFam" id="3.90.550.50:FF:000006">
    <property type="entry name" value="Fringe-related protein-like"/>
    <property type="match status" value="1"/>
</dbReference>
<organism evidence="3 4">
    <name type="scientific">Psophocarpus tetragonolobus</name>
    <name type="common">Winged bean</name>
    <name type="synonym">Dolichos tetragonolobus</name>
    <dbReference type="NCBI Taxonomy" id="3891"/>
    <lineage>
        <taxon>Eukaryota</taxon>
        <taxon>Viridiplantae</taxon>
        <taxon>Streptophyta</taxon>
        <taxon>Embryophyta</taxon>
        <taxon>Tracheophyta</taxon>
        <taxon>Spermatophyta</taxon>
        <taxon>Magnoliopsida</taxon>
        <taxon>eudicotyledons</taxon>
        <taxon>Gunneridae</taxon>
        <taxon>Pentapetalae</taxon>
        <taxon>rosids</taxon>
        <taxon>fabids</taxon>
        <taxon>Fabales</taxon>
        <taxon>Fabaceae</taxon>
        <taxon>Papilionoideae</taxon>
        <taxon>50 kb inversion clade</taxon>
        <taxon>NPAAA clade</taxon>
        <taxon>indigoferoid/millettioid clade</taxon>
        <taxon>Phaseoleae</taxon>
        <taxon>Psophocarpus</taxon>
    </lineage>
</organism>
<gene>
    <name evidence="3" type="ORF">VNO78_28193</name>
</gene>
<evidence type="ECO:0000313" key="3">
    <source>
        <dbReference type="EMBL" id="KAK7387406.1"/>
    </source>
</evidence>
<dbReference type="EMBL" id="JAYMYS010000007">
    <property type="protein sequence ID" value="KAK7387406.1"/>
    <property type="molecule type" value="Genomic_DNA"/>
</dbReference>
<feature type="compositionally biased region" description="Basic residues" evidence="1">
    <location>
        <begin position="1"/>
        <end position="14"/>
    </location>
</feature>
<feature type="transmembrane region" description="Helical" evidence="2">
    <location>
        <begin position="48"/>
        <end position="69"/>
    </location>
</feature>
<keyword evidence="2" id="KW-0812">Transmembrane</keyword>
<dbReference type="PANTHER" id="PTHR10811">
    <property type="entry name" value="FRINGE-RELATED"/>
    <property type="match status" value="1"/>
</dbReference>
<dbReference type="Gene3D" id="3.90.550.50">
    <property type="match status" value="1"/>
</dbReference>
<dbReference type="AlphaFoldDB" id="A0AAN9XC22"/>
<reference evidence="3 4" key="1">
    <citation type="submission" date="2024-01" db="EMBL/GenBank/DDBJ databases">
        <title>The genomes of 5 underutilized Papilionoideae crops provide insights into root nodulation and disease resistanc.</title>
        <authorList>
            <person name="Jiang F."/>
        </authorList>
    </citation>
    <scope>NUCLEOTIDE SEQUENCE [LARGE SCALE GENOMIC DNA]</scope>
    <source>
        <strain evidence="3">DUOXIRENSHENG_FW03</strain>
        <tissue evidence="3">Leaves</tissue>
    </source>
</reference>
<protein>
    <submittedName>
        <fullName evidence="3">Uncharacterized protein</fullName>
    </submittedName>
</protein>
<comment type="caution">
    <text evidence="3">The sequence shown here is derived from an EMBL/GenBank/DDBJ whole genome shotgun (WGS) entry which is preliminary data.</text>
</comment>
<keyword evidence="4" id="KW-1185">Reference proteome</keyword>
<accession>A0AAN9XC22</accession>
<name>A0AAN9XC22_PSOTE</name>
<dbReference type="Proteomes" id="UP001386955">
    <property type="component" value="Unassembled WGS sequence"/>
</dbReference>
<dbReference type="InterPro" id="IPR006740">
    <property type="entry name" value="DUF604"/>
</dbReference>
<keyword evidence="2" id="KW-1133">Transmembrane helix</keyword>
<evidence type="ECO:0000256" key="1">
    <source>
        <dbReference type="SAM" id="MobiDB-lite"/>
    </source>
</evidence>
<dbReference type="Pfam" id="PF04646">
    <property type="entry name" value="DUF604"/>
    <property type="match status" value="1"/>
</dbReference>
<proteinExistence type="predicted"/>
<feature type="region of interest" description="Disordered" evidence="1">
    <location>
        <begin position="1"/>
        <end position="29"/>
    </location>
</feature>
<sequence>MDSHKNNLRSKSLKGNRESKKMNHGQPCHEAPLKASRFSFGPEKLGDMVILLIRFGILVCLVASISLALHSAFSKPDRQFPLPEYIHAVQTTSVIDGGPTNISHILFGIAGSAHTWYYRSNYSKLWWNPNTTRGFVWLDKKPSILHTDMLVPYQISRGWTRFKYVHSASAVRISRIVYESFKLGLPNVRWFVMGDDDTVFFTENLVTVLGKYDHNQMYYIGGNSESVEQDVMHSYNMAFGGGGFAISYALASQLAKIMDGCLSRYFYFYGSDQRVWACVHEIGVPLTRENGFHQLDIRGNPYGLLAAHPLVPLVSLHHLDQLSPLLPNQTRMNAMEKLISAYHADPSRIVQQSLCYDHKRRWSISISWGYTIQIYPTLLTAADLQMPLQTFKTWRSWKNGPFTFNTRPLPVSSDPCQHPALFFLDQVTKVGRSGSITIYKRHEFKKLAKCKRESIINAEFQRIRVSALKLDPEYWKKVPRRHCCQFLGGGSIKNGSMRIRIRKCRPQETITI</sequence>
<keyword evidence="2" id="KW-0472">Membrane</keyword>